<dbReference type="EMBL" id="LR797300">
    <property type="protein sequence ID" value="CAB4200525.1"/>
    <property type="molecule type" value="Genomic_DNA"/>
</dbReference>
<proteinExistence type="predicted"/>
<name>A0A6J5RSZ0_9CAUD</name>
<gene>
    <name evidence="2" type="ORF">UFOVP1339_49</name>
</gene>
<organism evidence="2">
    <name type="scientific">uncultured Caudovirales phage</name>
    <dbReference type="NCBI Taxonomy" id="2100421"/>
    <lineage>
        <taxon>Viruses</taxon>
        <taxon>Duplodnaviria</taxon>
        <taxon>Heunggongvirae</taxon>
        <taxon>Uroviricota</taxon>
        <taxon>Caudoviricetes</taxon>
        <taxon>Peduoviridae</taxon>
        <taxon>Maltschvirus</taxon>
        <taxon>Maltschvirus maltsch</taxon>
    </lineage>
</organism>
<evidence type="ECO:0000256" key="1">
    <source>
        <dbReference type="SAM" id="MobiDB-lite"/>
    </source>
</evidence>
<accession>A0A6J5RSZ0</accession>
<sequence>MSDTVSQATGITGAASLMEGLLDGLSDTEGLPDEALPAATSADEAETQAEDEVAEETPPEEAATEEEAAAEDEEAPEETAPEVQLVTVKVNGKTEQLPVEEVAKGYQRQADYSQKTASLAEERRSFEAETQSVKQERAQYAQLLSALESQLVNEQPQEPDETLRATDPLEYILQKDRAREHGERIAAAQFERQRIAHLQTEEGQANLQRIVVEGRQKLVEAVPEWKNAKAWEADRTRLLDYGKTLGFTDQELGQTYDPRAVIALHKARKYDELMAKKPVPVVRQGPKPLQAGAAATQRTPATDVTKAKQRLARTGRVADAAAVFERFV</sequence>
<feature type="region of interest" description="Disordered" evidence="1">
    <location>
        <begin position="23"/>
        <end position="101"/>
    </location>
</feature>
<evidence type="ECO:0000313" key="2">
    <source>
        <dbReference type="EMBL" id="CAB4200525.1"/>
    </source>
</evidence>
<protein>
    <recommendedName>
        <fullName evidence="3">Scaffolding protein</fullName>
    </recommendedName>
</protein>
<feature type="compositionally biased region" description="Acidic residues" evidence="1">
    <location>
        <begin position="43"/>
        <end position="80"/>
    </location>
</feature>
<reference evidence="2" key="1">
    <citation type="submission" date="2020-05" db="EMBL/GenBank/DDBJ databases">
        <authorList>
            <person name="Chiriac C."/>
            <person name="Salcher M."/>
            <person name="Ghai R."/>
            <person name="Kavagutti S V."/>
        </authorList>
    </citation>
    <scope>NUCLEOTIDE SEQUENCE</scope>
</reference>
<evidence type="ECO:0008006" key="3">
    <source>
        <dbReference type="Google" id="ProtNLM"/>
    </source>
</evidence>